<keyword evidence="3 7" id="KW-0812">Transmembrane</keyword>
<reference evidence="11 12" key="2">
    <citation type="submission" date="2023-11" db="UniProtKB">
        <authorList>
            <consortium name="WormBaseParasite"/>
        </authorList>
    </citation>
    <scope>IDENTIFICATION</scope>
</reference>
<feature type="transmembrane region" description="Helical" evidence="8">
    <location>
        <begin position="12"/>
        <end position="33"/>
    </location>
</feature>
<evidence type="ECO:0000259" key="9">
    <source>
        <dbReference type="PROSITE" id="PS51225"/>
    </source>
</evidence>
<dbReference type="InterPro" id="IPR001285">
    <property type="entry name" value="Synaptophysin/porin"/>
</dbReference>
<dbReference type="GO" id="GO:0030672">
    <property type="term" value="C:synaptic vesicle membrane"/>
    <property type="evidence" value="ECO:0007669"/>
    <property type="project" value="TreeGrafter"/>
</dbReference>
<evidence type="ECO:0000256" key="6">
    <source>
        <dbReference type="ARBA" id="ARBA00023180"/>
    </source>
</evidence>
<evidence type="ECO:0000256" key="8">
    <source>
        <dbReference type="SAM" id="Phobius"/>
    </source>
</evidence>
<dbReference type="WBParaSite" id="SRDH1_72480.1">
    <property type="protein sequence ID" value="SRDH1_72480.1"/>
    <property type="gene ID" value="SRDH1_72480"/>
</dbReference>
<evidence type="ECO:0000313" key="13">
    <source>
        <dbReference type="WBParaSite" id="SRDH1_72480.8"/>
    </source>
</evidence>
<dbReference type="WBParaSite" id="SRDH1_72480.3">
    <property type="protein sequence ID" value="SRDH1_72480.3"/>
    <property type="gene ID" value="SRDH1_72480"/>
</dbReference>
<feature type="transmembrane region" description="Helical" evidence="8">
    <location>
        <begin position="45"/>
        <end position="67"/>
    </location>
</feature>
<keyword evidence="6" id="KW-0325">Glycoprotein</keyword>
<name>A0AA85G077_9TREM</name>
<feature type="transmembrane region" description="Helical" evidence="8">
    <location>
        <begin position="102"/>
        <end position="121"/>
    </location>
</feature>
<dbReference type="PANTHER" id="PTHR10306:SF17">
    <property type="entry name" value="MARVEL DOMAIN-CONTAINING PROTEIN"/>
    <property type="match status" value="1"/>
</dbReference>
<feature type="domain" description="MARVEL" evidence="9">
    <location>
        <begin position="1"/>
        <end position="128"/>
    </location>
</feature>
<comment type="similarity">
    <text evidence="2">Belongs to the synaptophysin/synaptobrevin family.</text>
</comment>
<dbReference type="PANTHER" id="PTHR10306">
    <property type="entry name" value="SYNAPTOPHYSIN"/>
    <property type="match status" value="1"/>
</dbReference>
<dbReference type="PROSITE" id="PS51225">
    <property type="entry name" value="MARVEL"/>
    <property type="match status" value="1"/>
</dbReference>
<dbReference type="Pfam" id="PF01284">
    <property type="entry name" value="MARVEL"/>
    <property type="match status" value="1"/>
</dbReference>
<feature type="transmembrane region" description="Helical" evidence="8">
    <location>
        <begin position="141"/>
        <end position="160"/>
    </location>
</feature>
<accession>A0AA85G077</accession>
<comment type="subcellular location">
    <subcellularLocation>
        <location evidence="1">Membrane</location>
        <topology evidence="1">Multi-pass membrane protein</topology>
    </subcellularLocation>
</comment>
<keyword evidence="10" id="KW-1185">Reference proteome</keyword>
<dbReference type="Proteomes" id="UP000050792">
    <property type="component" value="Unassembled WGS sequence"/>
</dbReference>
<reference evidence="10" key="1">
    <citation type="submission" date="2022-06" db="EMBL/GenBank/DDBJ databases">
        <authorList>
            <person name="Berger JAMES D."/>
            <person name="Berger JAMES D."/>
        </authorList>
    </citation>
    <scope>NUCLEOTIDE SEQUENCE [LARGE SCALE GENOMIC DNA]</scope>
</reference>
<evidence type="ECO:0000313" key="12">
    <source>
        <dbReference type="WBParaSite" id="SRDH1_72480.3"/>
    </source>
</evidence>
<evidence type="ECO:0000256" key="2">
    <source>
        <dbReference type="ARBA" id="ARBA00006476"/>
    </source>
</evidence>
<dbReference type="WBParaSite" id="SRDH1_72480.8">
    <property type="protein sequence ID" value="SRDH1_72480.8"/>
    <property type="gene ID" value="SRDH1_72480"/>
</dbReference>
<dbReference type="AlphaFoldDB" id="A0AA85G077"/>
<evidence type="ECO:0000256" key="4">
    <source>
        <dbReference type="ARBA" id="ARBA00022989"/>
    </source>
</evidence>
<evidence type="ECO:0000313" key="10">
    <source>
        <dbReference type="Proteomes" id="UP000050792"/>
    </source>
</evidence>
<evidence type="ECO:0000313" key="11">
    <source>
        <dbReference type="WBParaSite" id="SRDH1_72480.1"/>
    </source>
</evidence>
<dbReference type="PRINTS" id="PR00220">
    <property type="entry name" value="SYNAPTOPHYSN"/>
</dbReference>
<evidence type="ECO:0000256" key="1">
    <source>
        <dbReference type="ARBA" id="ARBA00004141"/>
    </source>
</evidence>
<keyword evidence="5 7" id="KW-0472">Membrane</keyword>
<evidence type="ECO:0000256" key="3">
    <source>
        <dbReference type="ARBA" id="ARBA00022692"/>
    </source>
</evidence>
<dbReference type="WBParaSite" id="SRDH1_72480.9">
    <property type="protein sequence ID" value="SRDH1_72480.9"/>
    <property type="gene ID" value="SRDH1_72480"/>
</dbReference>
<sequence>MYGNFASAAQFYVFVGVSTMLFCVAMGVYYVYFHDRYFSDSRFSKYEFIFSIIIVLLWFIASCAWADNVNQFKMYTSVSRICNEVKPNMHCEATEQATYGGLNASLVMIFPFLVIYLTEFIQQCRNIFVYQLGIDISTPSLIECVCVLVILLRLLILTTLDVDFV</sequence>
<proteinExistence type="inferred from homology"/>
<dbReference type="InterPro" id="IPR008253">
    <property type="entry name" value="Marvel"/>
</dbReference>
<evidence type="ECO:0000256" key="7">
    <source>
        <dbReference type="PROSITE-ProRule" id="PRU00581"/>
    </source>
</evidence>
<dbReference type="WBParaSite" id="SRDH1_72480.4">
    <property type="protein sequence ID" value="SRDH1_72480.4"/>
    <property type="gene ID" value="SRDH1_72480"/>
</dbReference>
<keyword evidence="4 8" id="KW-1133">Transmembrane helix</keyword>
<protein>
    <recommendedName>
        <fullName evidence="9">MARVEL domain-containing protein</fullName>
    </recommendedName>
</protein>
<organism evidence="10 13">
    <name type="scientific">Schistosoma rodhaini</name>
    <dbReference type="NCBI Taxonomy" id="6188"/>
    <lineage>
        <taxon>Eukaryota</taxon>
        <taxon>Metazoa</taxon>
        <taxon>Spiralia</taxon>
        <taxon>Lophotrochozoa</taxon>
        <taxon>Platyhelminthes</taxon>
        <taxon>Trematoda</taxon>
        <taxon>Digenea</taxon>
        <taxon>Strigeidida</taxon>
        <taxon>Schistosomatoidea</taxon>
        <taxon>Schistosomatidae</taxon>
        <taxon>Schistosoma</taxon>
    </lineage>
</organism>
<evidence type="ECO:0000256" key="5">
    <source>
        <dbReference type="ARBA" id="ARBA00023136"/>
    </source>
</evidence>